<dbReference type="AlphaFoldDB" id="A0A1L7ABB9"/>
<name>A0A1L7ABB9_9PROT</name>
<dbReference type="STRING" id="257708.RGI145_01170"/>
<dbReference type="GO" id="GO:0008909">
    <property type="term" value="F:isochorismate synthase activity"/>
    <property type="evidence" value="ECO:0007669"/>
    <property type="project" value="UniProtKB-EC"/>
</dbReference>
<dbReference type="NCBIfam" id="TIGR00543">
    <property type="entry name" value="isochor_syn"/>
    <property type="match status" value="1"/>
</dbReference>
<evidence type="ECO:0000256" key="4">
    <source>
        <dbReference type="ARBA" id="ARBA00023235"/>
    </source>
</evidence>
<dbReference type="Proteomes" id="UP000185494">
    <property type="component" value="Chromosome 1"/>
</dbReference>
<evidence type="ECO:0000256" key="3">
    <source>
        <dbReference type="ARBA" id="ARBA00012824"/>
    </source>
</evidence>
<evidence type="ECO:0000313" key="9">
    <source>
        <dbReference type="Proteomes" id="UP000185494"/>
    </source>
</evidence>
<evidence type="ECO:0000256" key="1">
    <source>
        <dbReference type="ARBA" id="ARBA00000799"/>
    </source>
</evidence>
<gene>
    <name evidence="8" type="ORF">RGI145_01170</name>
</gene>
<organism evidence="8 9">
    <name type="scientific">Roseomonas gilardii</name>
    <dbReference type="NCBI Taxonomy" id="257708"/>
    <lineage>
        <taxon>Bacteria</taxon>
        <taxon>Pseudomonadati</taxon>
        <taxon>Pseudomonadota</taxon>
        <taxon>Alphaproteobacteria</taxon>
        <taxon>Acetobacterales</taxon>
        <taxon>Roseomonadaceae</taxon>
        <taxon>Roseomonas</taxon>
    </lineage>
</organism>
<dbReference type="PANTHER" id="PTHR42839">
    <property type="entry name" value="ISOCHORISMATE SYNTHASE ENTC"/>
    <property type="match status" value="1"/>
</dbReference>
<evidence type="ECO:0000256" key="2">
    <source>
        <dbReference type="ARBA" id="ARBA00005297"/>
    </source>
</evidence>
<dbReference type="EC" id="5.4.4.2" evidence="3"/>
<dbReference type="GO" id="GO:0009697">
    <property type="term" value="P:salicylic acid biosynthetic process"/>
    <property type="evidence" value="ECO:0007669"/>
    <property type="project" value="TreeGrafter"/>
</dbReference>
<evidence type="ECO:0000256" key="5">
    <source>
        <dbReference type="ARBA" id="ARBA00041564"/>
    </source>
</evidence>
<dbReference type="InterPro" id="IPR015890">
    <property type="entry name" value="Chorismate_C"/>
</dbReference>
<protein>
    <recommendedName>
        <fullName evidence="3">isochorismate synthase</fullName>
        <ecNumber evidence="3">5.4.4.2</ecNumber>
    </recommendedName>
    <alternativeName>
        <fullName evidence="5">Isochorismate mutase</fullName>
    </alternativeName>
</protein>
<feature type="region of interest" description="Disordered" evidence="6">
    <location>
        <begin position="77"/>
        <end position="109"/>
    </location>
</feature>
<dbReference type="Pfam" id="PF00425">
    <property type="entry name" value="Chorismate_bind"/>
    <property type="match status" value="1"/>
</dbReference>
<dbReference type="eggNOG" id="COG1169">
    <property type="taxonomic scope" value="Bacteria"/>
</dbReference>
<comment type="similarity">
    <text evidence="2">Belongs to the isochorismate synthase family.</text>
</comment>
<accession>A0A1L7ABB9</accession>
<feature type="domain" description="Chorismate-utilising enzyme C-terminal" evidence="7">
    <location>
        <begin position="118"/>
        <end position="377"/>
    </location>
</feature>
<proteinExistence type="inferred from homology"/>
<feature type="compositionally biased region" description="Basic and acidic residues" evidence="6">
    <location>
        <begin position="77"/>
        <end position="88"/>
    </location>
</feature>
<evidence type="ECO:0000313" key="8">
    <source>
        <dbReference type="EMBL" id="APT55929.1"/>
    </source>
</evidence>
<dbReference type="EMBL" id="CP015583">
    <property type="protein sequence ID" value="APT55929.1"/>
    <property type="molecule type" value="Genomic_DNA"/>
</dbReference>
<evidence type="ECO:0000259" key="7">
    <source>
        <dbReference type="Pfam" id="PF00425"/>
    </source>
</evidence>
<sequence length="395" mass="41037">MGDGSIPAEGVASPAASAGQAMGFAFLSGRRRLRGEGMAGLLPRGPVATLGERVREFFRAHPQAGLLAGALPFDRDAPDHLTAPERVTEPAGSGASGPTASAASPAPRWSLRPEPAAAVYAASVARALEAMAAEPGLAKLVLSRCLVATAERAIDPEALLRRLDTDPAITAFLVPLPPAGDGAGRLLAGATPELLVSRQGRAVLSHPLAGSARREADPAADRAAAEALGRSGKDRREHALVAEFILDMLAPHCRKLGAPEGTTITSTRSMWHLGTRIEGELKDPGTSAADLAALLHPTPAVCGVPRDRAAERIHALEGYERDFYAGAVGWCDRAGDGSWHVSIRCAEITGNRARLYAGAGIVPGSDPEAEARETAAKFRAMLNALGVPPGQEFDR</sequence>
<dbReference type="RefSeq" id="WP_156878395.1">
    <property type="nucleotide sequence ID" value="NZ_CP015583.1"/>
</dbReference>
<dbReference type="SUPFAM" id="SSF56322">
    <property type="entry name" value="ADC synthase"/>
    <property type="match status" value="1"/>
</dbReference>
<keyword evidence="4" id="KW-0413">Isomerase</keyword>
<evidence type="ECO:0000256" key="6">
    <source>
        <dbReference type="SAM" id="MobiDB-lite"/>
    </source>
</evidence>
<feature type="compositionally biased region" description="Low complexity" evidence="6">
    <location>
        <begin position="90"/>
        <end position="109"/>
    </location>
</feature>
<dbReference type="PANTHER" id="PTHR42839:SF2">
    <property type="entry name" value="ISOCHORISMATE SYNTHASE ENTC"/>
    <property type="match status" value="1"/>
</dbReference>
<dbReference type="KEGG" id="rgi:RGI145_01170"/>
<comment type="catalytic activity">
    <reaction evidence="1">
        <text>chorismate = isochorismate</text>
        <dbReference type="Rhea" id="RHEA:18985"/>
        <dbReference type="ChEBI" id="CHEBI:29748"/>
        <dbReference type="ChEBI" id="CHEBI:29780"/>
        <dbReference type="EC" id="5.4.4.2"/>
    </reaction>
</comment>
<dbReference type="Gene3D" id="3.60.120.10">
    <property type="entry name" value="Anthranilate synthase"/>
    <property type="match status" value="1"/>
</dbReference>
<reference evidence="8 9" key="1">
    <citation type="submission" date="2016-05" db="EMBL/GenBank/DDBJ databases">
        <title>Complete Genome and Methylome Analysis of Psychrotrophic Bacterial Isolates from Antarctic Lake Untersee.</title>
        <authorList>
            <person name="Fomenkov A."/>
            <person name="Akimov V.N."/>
            <person name="Vasilyeva L.V."/>
            <person name="Andersen D."/>
            <person name="Vincze T."/>
            <person name="Roberts R.J."/>
        </authorList>
    </citation>
    <scope>NUCLEOTIDE SEQUENCE [LARGE SCALE GENOMIC DNA]</scope>
    <source>
        <strain evidence="8 9">U14-5</strain>
    </source>
</reference>
<dbReference type="InterPro" id="IPR004561">
    <property type="entry name" value="IsoChor_synthase"/>
</dbReference>
<dbReference type="InterPro" id="IPR005801">
    <property type="entry name" value="ADC_synthase"/>
</dbReference>